<reference evidence="1" key="1">
    <citation type="submission" date="2024-05" db="EMBL/GenBank/DDBJ databases">
        <authorList>
            <person name="Cai S.Y."/>
            <person name="Jin L.M."/>
            <person name="Li H.R."/>
        </authorList>
    </citation>
    <scope>NUCLEOTIDE SEQUENCE</scope>
    <source>
        <strain evidence="1">A5-74</strain>
    </source>
</reference>
<proteinExistence type="predicted"/>
<sequence length="123" mass="13514">MLTRPEAQAVVARRLMEAAPAGVEFGKATYCTYAGYPEDPGVGQVEVFIGDGAKKALDIDKDTLKHEFRQLDDLGDECWAEDGQIYFNKGSTWASIRVVLLDEDQQKAGRLEAAARIVLGRLP</sequence>
<dbReference type="AlphaFoldDB" id="A0AAU8DUD7"/>
<accession>A0AAU8DUD7</accession>
<dbReference type="RefSeq" id="WP_353651173.1">
    <property type="nucleotide sequence ID" value="NZ_CP159218.1"/>
</dbReference>
<gene>
    <name evidence="1" type="ORF">ABLG96_09975</name>
</gene>
<protein>
    <recommendedName>
        <fullName evidence="2">DUF3558 domain-containing protein</fullName>
    </recommendedName>
</protein>
<evidence type="ECO:0008006" key="2">
    <source>
        <dbReference type="Google" id="ProtNLM"/>
    </source>
</evidence>
<evidence type="ECO:0000313" key="1">
    <source>
        <dbReference type="EMBL" id="XCG65568.1"/>
    </source>
</evidence>
<name>A0AAU8DUD7_9ACTN</name>
<dbReference type="EMBL" id="CP159218">
    <property type="protein sequence ID" value="XCG65568.1"/>
    <property type="molecule type" value="Genomic_DNA"/>
</dbReference>
<organism evidence="1">
    <name type="scientific">Nakamurella sp. A5-74</name>
    <dbReference type="NCBI Taxonomy" id="3158264"/>
    <lineage>
        <taxon>Bacteria</taxon>
        <taxon>Bacillati</taxon>
        <taxon>Actinomycetota</taxon>
        <taxon>Actinomycetes</taxon>
        <taxon>Nakamurellales</taxon>
        <taxon>Nakamurellaceae</taxon>
        <taxon>Nakamurella</taxon>
    </lineage>
</organism>